<dbReference type="eggNOG" id="arCOG11847">
    <property type="taxonomic scope" value="Archaea"/>
</dbReference>
<accession>L0JXZ6</accession>
<dbReference type="Proteomes" id="UP000010878">
    <property type="component" value="Chromosome"/>
</dbReference>
<dbReference type="OrthoDB" id="157037at2157"/>
<dbReference type="EMBL" id="CP003929">
    <property type="protein sequence ID" value="AGB37175.1"/>
    <property type="molecule type" value="Genomic_DNA"/>
</dbReference>
<evidence type="ECO:0000313" key="2">
    <source>
        <dbReference type="EMBL" id="AGB37175.1"/>
    </source>
</evidence>
<keyword evidence="1" id="KW-1133">Transmembrane helix</keyword>
<feature type="transmembrane region" description="Helical" evidence="1">
    <location>
        <begin position="24"/>
        <end position="44"/>
    </location>
</feature>
<dbReference type="GeneID" id="14402964"/>
<evidence type="ECO:0000256" key="1">
    <source>
        <dbReference type="SAM" id="Phobius"/>
    </source>
</evidence>
<keyword evidence="1" id="KW-0472">Membrane</keyword>
<dbReference type="RefSeq" id="WP_015320625.1">
    <property type="nucleotide sequence ID" value="NC_019974.1"/>
</dbReference>
<dbReference type="KEGG" id="nou:Natoc_1361"/>
<dbReference type="AlphaFoldDB" id="L0JXZ6"/>
<name>L0JXZ6_9EURY</name>
<keyword evidence="3" id="KW-1185">Reference proteome</keyword>
<reference evidence="2 3" key="1">
    <citation type="submission" date="2012-11" db="EMBL/GenBank/DDBJ databases">
        <title>FINISHED of Natronococcus occultus SP4, DSM 3396.</title>
        <authorList>
            <consortium name="DOE Joint Genome Institute"/>
            <person name="Eisen J."/>
            <person name="Huntemann M."/>
            <person name="Wei C.-L."/>
            <person name="Han J."/>
            <person name="Detter J.C."/>
            <person name="Han C."/>
            <person name="Tapia R."/>
            <person name="Chen A."/>
            <person name="Kyrpides N."/>
            <person name="Mavromatis K."/>
            <person name="Markowitz V."/>
            <person name="Szeto E."/>
            <person name="Ivanova N."/>
            <person name="Mikhailova N."/>
            <person name="Ovchinnikova G."/>
            <person name="Pagani I."/>
            <person name="Pati A."/>
            <person name="Goodwin L."/>
            <person name="Nordberg H.P."/>
            <person name="Cantor M.N."/>
            <person name="Hua S.X."/>
            <person name="Woyke T."/>
            <person name="Eisen J."/>
            <person name="Klenk H.-P."/>
            <person name="Klenk H.-P."/>
        </authorList>
    </citation>
    <scope>NUCLEOTIDE SEQUENCE [LARGE SCALE GENOMIC DNA]</scope>
    <source>
        <strain evidence="2 3">SP4</strain>
    </source>
</reference>
<proteinExistence type="predicted"/>
<gene>
    <name evidence="2" type="ORF">Natoc_1361</name>
</gene>
<feature type="transmembrane region" description="Helical" evidence="1">
    <location>
        <begin position="50"/>
        <end position="74"/>
    </location>
</feature>
<dbReference type="HOGENOM" id="CLU_2519859_0_0_2"/>
<evidence type="ECO:0000313" key="3">
    <source>
        <dbReference type="Proteomes" id="UP000010878"/>
    </source>
</evidence>
<protein>
    <submittedName>
        <fullName evidence="2">Uncharacterized protein</fullName>
    </submittedName>
</protein>
<sequence>MGPIERIEDEYLDVSTSRATVRELLELLGGAILFVLAAWALTRYLLGETIALYVAAGLSVVFVITIVSQAYWAITGREDYEQRE</sequence>
<organism evidence="2 3">
    <name type="scientific">Natronococcus occultus SP4</name>
    <dbReference type="NCBI Taxonomy" id="694430"/>
    <lineage>
        <taxon>Archaea</taxon>
        <taxon>Methanobacteriati</taxon>
        <taxon>Methanobacteriota</taxon>
        <taxon>Stenosarchaea group</taxon>
        <taxon>Halobacteria</taxon>
        <taxon>Halobacteriales</taxon>
        <taxon>Natrialbaceae</taxon>
        <taxon>Natronococcus</taxon>
    </lineage>
</organism>
<keyword evidence="1" id="KW-0812">Transmembrane</keyword>